<protein>
    <submittedName>
        <fullName evidence="3">Uncharacterized protein</fullName>
    </submittedName>
</protein>
<name>A0AAV9PZD5_9PEZI</name>
<feature type="region of interest" description="Disordered" evidence="1">
    <location>
        <begin position="82"/>
        <end position="118"/>
    </location>
</feature>
<keyword evidence="2" id="KW-0732">Signal</keyword>
<evidence type="ECO:0000313" key="4">
    <source>
        <dbReference type="Proteomes" id="UP001345827"/>
    </source>
</evidence>
<dbReference type="EMBL" id="JAXLQG010000018">
    <property type="protein sequence ID" value="KAK5530880.1"/>
    <property type="molecule type" value="Genomic_DNA"/>
</dbReference>
<evidence type="ECO:0000256" key="2">
    <source>
        <dbReference type="SAM" id="SignalP"/>
    </source>
</evidence>
<keyword evidence="4" id="KW-1185">Reference proteome</keyword>
<dbReference type="AlphaFoldDB" id="A0AAV9PZD5"/>
<comment type="caution">
    <text evidence="3">The sequence shown here is derived from an EMBL/GenBank/DDBJ whole genome shotgun (WGS) entry which is preliminary data.</text>
</comment>
<feature type="chain" id="PRO_5043496999" evidence="2">
    <location>
        <begin position="24"/>
        <end position="208"/>
    </location>
</feature>
<sequence length="208" mass="22375">MKFFLTALLVALTAIYFTTTTSAAPAHGSTEVNNTSFEAALASDAQNDSLASMSPTKWAWVVLCLTDDRTFIKRCSNAAPPAQVIPPSQKRDQGSGPAAEDDARVDKTLQPRNETQEDSMNYYNMYTSNCRSICSCQDNGDLSCTSYGDCTAGDVNVNCVDRGQCQCAFREVMSGNTAQLLRGAAINGVSQVSGNGWKRGVDNQLDPE</sequence>
<feature type="signal peptide" evidence="2">
    <location>
        <begin position="1"/>
        <end position="23"/>
    </location>
</feature>
<proteinExistence type="predicted"/>
<reference evidence="3 4" key="1">
    <citation type="submission" date="2023-06" db="EMBL/GenBank/DDBJ databases">
        <title>Black Yeasts Isolated from many extreme environments.</title>
        <authorList>
            <person name="Coleine C."/>
            <person name="Stajich J.E."/>
            <person name="Selbmann L."/>
        </authorList>
    </citation>
    <scope>NUCLEOTIDE SEQUENCE [LARGE SCALE GENOMIC DNA]</scope>
    <source>
        <strain evidence="3 4">CCFEE 5887</strain>
    </source>
</reference>
<dbReference type="Proteomes" id="UP001345827">
    <property type="component" value="Unassembled WGS sequence"/>
</dbReference>
<accession>A0AAV9PZD5</accession>
<evidence type="ECO:0000313" key="3">
    <source>
        <dbReference type="EMBL" id="KAK5530880.1"/>
    </source>
</evidence>
<gene>
    <name evidence="3" type="ORF">LTR25_008737</name>
</gene>
<organism evidence="3 4">
    <name type="scientific">Vermiconidia calcicola</name>
    <dbReference type="NCBI Taxonomy" id="1690605"/>
    <lineage>
        <taxon>Eukaryota</taxon>
        <taxon>Fungi</taxon>
        <taxon>Dikarya</taxon>
        <taxon>Ascomycota</taxon>
        <taxon>Pezizomycotina</taxon>
        <taxon>Dothideomycetes</taxon>
        <taxon>Dothideomycetidae</taxon>
        <taxon>Mycosphaerellales</taxon>
        <taxon>Extremaceae</taxon>
        <taxon>Vermiconidia</taxon>
    </lineage>
</organism>
<evidence type="ECO:0000256" key="1">
    <source>
        <dbReference type="SAM" id="MobiDB-lite"/>
    </source>
</evidence>